<name>A0A1F2WMX9_9ACTN</name>
<proteinExistence type="predicted"/>
<comment type="caution">
    <text evidence="1">The sequence shown here is derived from an EMBL/GenBank/DDBJ whole genome shotgun (WGS) entry which is preliminary data.</text>
</comment>
<dbReference type="EMBL" id="MELK01000025">
    <property type="protein sequence ID" value="OFW58197.1"/>
    <property type="molecule type" value="Genomic_DNA"/>
</dbReference>
<evidence type="ECO:0000313" key="2">
    <source>
        <dbReference type="Proteomes" id="UP000177876"/>
    </source>
</evidence>
<accession>A0A1F2WMX9</accession>
<evidence type="ECO:0000313" key="1">
    <source>
        <dbReference type="EMBL" id="OFW58197.1"/>
    </source>
</evidence>
<dbReference type="Proteomes" id="UP000177876">
    <property type="component" value="Unassembled WGS sequence"/>
</dbReference>
<organism evidence="1 2">
    <name type="scientific">Candidatus Solincola sediminis</name>
    <dbReference type="NCBI Taxonomy" id="1797199"/>
    <lineage>
        <taxon>Bacteria</taxon>
        <taxon>Bacillati</taxon>
        <taxon>Actinomycetota</taxon>
        <taxon>Candidatus Geothermincolia</taxon>
        <taxon>Candidatus Geothermincolales</taxon>
        <taxon>Candidatus Geothermincolaceae</taxon>
        <taxon>Candidatus Solincola</taxon>
    </lineage>
</organism>
<dbReference type="STRING" id="1797197.A2Y75_08540"/>
<sequence>MAEYVHQQIGEEIRSMAGYYMVLEERVLEYKGRTVLHLIEAAAADTSCCGGAGLGFIMVPGYINALRTCQNEEGLWLSDVDPIKDEEERREITALIKAGNPGFQQVNFT</sequence>
<protein>
    <submittedName>
        <fullName evidence="1">Uncharacterized protein</fullName>
    </submittedName>
</protein>
<reference evidence="1 2" key="1">
    <citation type="journal article" date="2016" name="Nat. Commun.">
        <title>Thousands of microbial genomes shed light on interconnected biogeochemical processes in an aquifer system.</title>
        <authorList>
            <person name="Anantharaman K."/>
            <person name="Brown C.T."/>
            <person name="Hug L.A."/>
            <person name="Sharon I."/>
            <person name="Castelle C.J."/>
            <person name="Probst A.J."/>
            <person name="Thomas B.C."/>
            <person name="Singh A."/>
            <person name="Wilkins M.J."/>
            <person name="Karaoz U."/>
            <person name="Brodie E.L."/>
            <person name="Williams K.H."/>
            <person name="Hubbard S.S."/>
            <person name="Banfield J.F."/>
        </authorList>
    </citation>
    <scope>NUCLEOTIDE SEQUENCE [LARGE SCALE GENOMIC DNA]</scope>
</reference>
<gene>
    <name evidence="1" type="ORF">A2Y75_08540</name>
</gene>
<dbReference type="AlphaFoldDB" id="A0A1F2WMX9"/>